<dbReference type="InterPro" id="IPR051574">
    <property type="entry name" value="ZnF_E-box_Homeobox"/>
</dbReference>
<accession>T1JP29</accession>
<organism evidence="10 11">
    <name type="scientific">Strigamia maritima</name>
    <name type="common">European centipede</name>
    <name type="synonym">Geophilus maritimus</name>
    <dbReference type="NCBI Taxonomy" id="126957"/>
    <lineage>
        <taxon>Eukaryota</taxon>
        <taxon>Metazoa</taxon>
        <taxon>Ecdysozoa</taxon>
        <taxon>Arthropoda</taxon>
        <taxon>Myriapoda</taxon>
        <taxon>Chilopoda</taxon>
        <taxon>Pleurostigmophora</taxon>
        <taxon>Geophilomorpha</taxon>
        <taxon>Linotaeniidae</taxon>
        <taxon>Strigamia</taxon>
    </lineage>
</organism>
<dbReference type="PROSITE" id="PS50157">
    <property type="entry name" value="ZINC_FINGER_C2H2_2"/>
    <property type="match status" value="5"/>
</dbReference>
<protein>
    <recommendedName>
        <fullName evidence="9">C2H2-type domain-containing protein</fullName>
    </recommendedName>
</protein>
<keyword evidence="5" id="KW-0862">Zinc</keyword>
<feature type="domain" description="C2H2-type" evidence="9">
    <location>
        <begin position="217"/>
        <end position="244"/>
    </location>
</feature>
<dbReference type="EnsemblMetazoa" id="SMAR015608-RA">
    <property type="protein sequence ID" value="SMAR015608-PA"/>
    <property type="gene ID" value="SMAR015608"/>
</dbReference>
<dbReference type="GO" id="GO:0000981">
    <property type="term" value="F:DNA-binding transcription factor activity, RNA polymerase II-specific"/>
    <property type="evidence" value="ECO:0007669"/>
    <property type="project" value="TreeGrafter"/>
</dbReference>
<dbReference type="eggNOG" id="KOG3608">
    <property type="taxonomic scope" value="Eukaryota"/>
</dbReference>
<keyword evidence="7" id="KW-0539">Nucleus</keyword>
<dbReference type="InterPro" id="IPR036236">
    <property type="entry name" value="Znf_C2H2_sf"/>
</dbReference>
<dbReference type="PANTHER" id="PTHR24391">
    <property type="entry name" value="HISTONE H4 TRANSCRIPTION FACTOR-RELATED"/>
    <property type="match status" value="1"/>
</dbReference>
<dbReference type="Pfam" id="PF00096">
    <property type="entry name" value="zf-C2H2"/>
    <property type="match status" value="2"/>
</dbReference>
<evidence type="ECO:0000259" key="9">
    <source>
        <dbReference type="PROSITE" id="PS50157"/>
    </source>
</evidence>
<keyword evidence="2" id="KW-0479">Metal-binding</keyword>
<proteinExistence type="predicted"/>
<keyword evidence="6" id="KW-0238">DNA-binding</keyword>
<dbReference type="PhylomeDB" id="T1JP29"/>
<dbReference type="EMBL" id="JH431829">
    <property type="status" value="NOT_ANNOTATED_CDS"/>
    <property type="molecule type" value="Genomic_DNA"/>
</dbReference>
<evidence type="ECO:0000256" key="4">
    <source>
        <dbReference type="ARBA" id="ARBA00022771"/>
    </source>
</evidence>
<feature type="domain" description="C2H2-type" evidence="9">
    <location>
        <begin position="334"/>
        <end position="362"/>
    </location>
</feature>
<dbReference type="GO" id="GO:0000978">
    <property type="term" value="F:RNA polymerase II cis-regulatory region sequence-specific DNA binding"/>
    <property type="evidence" value="ECO:0007669"/>
    <property type="project" value="TreeGrafter"/>
</dbReference>
<evidence type="ECO:0000256" key="8">
    <source>
        <dbReference type="PROSITE-ProRule" id="PRU00042"/>
    </source>
</evidence>
<evidence type="ECO:0000256" key="1">
    <source>
        <dbReference type="ARBA" id="ARBA00004123"/>
    </source>
</evidence>
<feature type="domain" description="C2H2-type" evidence="9">
    <location>
        <begin position="300"/>
        <end position="330"/>
    </location>
</feature>
<dbReference type="InterPro" id="IPR013087">
    <property type="entry name" value="Znf_C2H2_type"/>
</dbReference>
<evidence type="ECO:0000256" key="5">
    <source>
        <dbReference type="ARBA" id="ARBA00022833"/>
    </source>
</evidence>
<feature type="domain" description="C2H2-type" evidence="9">
    <location>
        <begin position="159"/>
        <end position="188"/>
    </location>
</feature>
<evidence type="ECO:0000256" key="7">
    <source>
        <dbReference type="ARBA" id="ARBA00023242"/>
    </source>
</evidence>
<dbReference type="HOGENOM" id="CLU_026599_0_0_1"/>
<evidence type="ECO:0000256" key="6">
    <source>
        <dbReference type="ARBA" id="ARBA00023125"/>
    </source>
</evidence>
<dbReference type="PANTHER" id="PTHR24391:SF18">
    <property type="entry name" value="EG:115C2.6 PROTEIN"/>
    <property type="match status" value="1"/>
</dbReference>
<reference evidence="10" key="2">
    <citation type="submission" date="2015-02" db="UniProtKB">
        <authorList>
            <consortium name="EnsemblMetazoa"/>
        </authorList>
    </citation>
    <scope>IDENTIFICATION</scope>
</reference>
<dbReference type="SUPFAM" id="SSF57667">
    <property type="entry name" value="beta-beta-alpha zinc fingers"/>
    <property type="match status" value="3"/>
</dbReference>
<reference evidence="11" key="1">
    <citation type="submission" date="2011-05" db="EMBL/GenBank/DDBJ databases">
        <authorList>
            <person name="Richards S.R."/>
            <person name="Qu J."/>
            <person name="Jiang H."/>
            <person name="Jhangiani S.N."/>
            <person name="Agravi P."/>
            <person name="Goodspeed R."/>
            <person name="Gross S."/>
            <person name="Mandapat C."/>
            <person name="Jackson L."/>
            <person name="Mathew T."/>
            <person name="Pu L."/>
            <person name="Thornton R."/>
            <person name="Saada N."/>
            <person name="Wilczek-Boney K.B."/>
            <person name="Lee S."/>
            <person name="Kovar C."/>
            <person name="Wu Y."/>
            <person name="Scherer S.E."/>
            <person name="Worley K.C."/>
            <person name="Muzny D.M."/>
            <person name="Gibbs R."/>
        </authorList>
    </citation>
    <scope>NUCLEOTIDE SEQUENCE</scope>
    <source>
        <strain evidence="11">Brora</strain>
    </source>
</reference>
<comment type="subcellular location">
    <subcellularLocation>
        <location evidence="1">Nucleus</location>
    </subcellularLocation>
</comment>
<evidence type="ECO:0000313" key="11">
    <source>
        <dbReference type="Proteomes" id="UP000014500"/>
    </source>
</evidence>
<keyword evidence="11" id="KW-1185">Reference proteome</keyword>
<name>T1JP29_STRMM</name>
<keyword evidence="3" id="KW-0677">Repeat</keyword>
<sequence length="515" mass="60469">MEKKEPKERKATSKEEILSLICEWETCTFKTYDIDEFLTHVDDHKNEFLSTQDDKMACQWNECGFVTNNREEFLRHIYFHPFHVKLQCLGYNLLERDTGSDVCGMDHHGRNLIPELTEDFRCNWENCTEIFNNAELFYRHATRHVDLCGVQGKNPKGGVFCLWDSCNVNFQNKYKLRDHLRSHTQEKVVACPTCGSLYANRTKFFDHIKRQIKKQDHQCSHCSKKFSSVRLLRDHMRQHVNHYKCCYCDMTCPSPSSLNKHILYRHGELRSFICNYCEHTCKTQQDLEMHHRTHLSNATYKCKKNNCSYAARCSQSLKIHLRKVHGDDDKVNRYVCHVCERLFSRGNYLSNHLVKKHKYRWPLGHCRFRYKCGDDGFYRLQTVRYESIELAQQMMSADGNEFETSVEMTDQGTATGTILELLQDNIVVTFENDPSQNFEGNSSVVYEEDPKQTITMQTSSEHDLIDFRTIQKAKRQTAPLSPKKSKIQRDITTLQTVIKHLLLPFGIATVHNRIN</sequence>
<dbReference type="PROSITE" id="PS00028">
    <property type="entry name" value="ZINC_FINGER_C2H2_1"/>
    <property type="match status" value="6"/>
</dbReference>
<feature type="domain" description="C2H2-type" evidence="9">
    <location>
        <begin position="272"/>
        <end position="299"/>
    </location>
</feature>
<dbReference type="AlphaFoldDB" id="T1JP29"/>
<evidence type="ECO:0000256" key="3">
    <source>
        <dbReference type="ARBA" id="ARBA00022737"/>
    </source>
</evidence>
<dbReference type="OMA" id="GERNCLW"/>
<dbReference type="GO" id="GO:0008270">
    <property type="term" value="F:zinc ion binding"/>
    <property type="evidence" value="ECO:0007669"/>
    <property type="project" value="UniProtKB-KW"/>
</dbReference>
<evidence type="ECO:0000256" key="2">
    <source>
        <dbReference type="ARBA" id="ARBA00022723"/>
    </source>
</evidence>
<dbReference type="STRING" id="126957.T1JP29"/>
<dbReference type="SMART" id="SM00355">
    <property type="entry name" value="ZnF_C2H2"/>
    <property type="match status" value="10"/>
</dbReference>
<dbReference type="Proteomes" id="UP000014500">
    <property type="component" value="Unassembled WGS sequence"/>
</dbReference>
<dbReference type="GO" id="GO:0005634">
    <property type="term" value="C:nucleus"/>
    <property type="evidence" value="ECO:0007669"/>
    <property type="project" value="UniProtKB-SubCell"/>
</dbReference>
<keyword evidence="4 8" id="KW-0863">Zinc-finger</keyword>
<evidence type="ECO:0000313" key="10">
    <source>
        <dbReference type="EnsemblMetazoa" id="SMAR015608-PA"/>
    </source>
</evidence>
<dbReference type="Gene3D" id="3.30.160.60">
    <property type="entry name" value="Classic Zinc Finger"/>
    <property type="match status" value="4"/>
</dbReference>
<dbReference type="GO" id="GO:0045892">
    <property type="term" value="P:negative regulation of DNA-templated transcription"/>
    <property type="evidence" value="ECO:0007669"/>
    <property type="project" value="UniProtKB-ARBA"/>
</dbReference>